<keyword evidence="1" id="KW-0472">Membrane</keyword>
<sequence length="196" mass="21175">MVGTLNLTGVMDELLDSASDNKPSIKDMVEAFENRGYGPLLLVPSLLAILPTGAIPGIPSACGITIFLITIQLVIGKDHPWLPAKLKNIEFERETLKKGVEKVKPYTQKIDKIFKPRLEFFIHPVAKRFIALICGLTALLFIPLELLPFAAALPASAVGFMGIGLSTKDGVMTSIGLTLALVSLWLVLTQLPMPGN</sequence>
<keyword evidence="3" id="KW-1185">Reference proteome</keyword>
<evidence type="ECO:0000313" key="2">
    <source>
        <dbReference type="EMBL" id="NMH60080.1"/>
    </source>
</evidence>
<feature type="transmembrane region" description="Helical" evidence="1">
    <location>
        <begin position="46"/>
        <end position="75"/>
    </location>
</feature>
<reference evidence="2 3" key="1">
    <citation type="submission" date="2020-03" db="EMBL/GenBank/DDBJ databases">
        <title>Alteromonas ponticola sp. nov., isolated from seawater.</title>
        <authorList>
            <person name="Yoon J.-H."/>
            <person name="Kim Y.-O."/>
        </authorList>
    </citation>
    <scope>NUCLEOTIDE SEQUENCE [LARGE SCALE GENOMIC DNA]</scope>
    <source>
        <strain evidence="2 3">MYP5</strain>
    </source>
</reference>
<dbReference type="Pfam" id="PF06055">
    <property type="entry name" value="ExoD"/>
    <property type="match status" value="1"/>
</dbReference>
<dbReference type="PANTHER" id="PTHR41795">
    <property type="entry name" value="EXOPOLYSACCHARIDE SYNTHESIS PROTEIN"/>
    <property type="match status" value="1"/>
</dbReference>
<evidence type="ECO:0000256" key="1">
    <source>
        <dbReference type="SAM" id="Phobius"/>
    </source>
</evidence>
<feature type="transmembrane region" description="Helical" evidence="1">
    <location>
        <begin position="129"/>
        <end position="151"/>
    </location>
</feature>
<organism evidence="2 3">
    <name type="scientific">Alteromonas ponticola</name>
    <dbReference type="NCBI Taxonomy" id="2720613"/>
    <lineage>
        <taxon>Bacteria</taxon>
        <taxon>Pseudomonadati</taxon>
        <taxon>Pseudomonadota</taxon>
        <taxon>Gammaproteobacteria</taxon>
        <taxon>Alteromonadales</taxon>
        <taxon>Alteromonadaceae</taxon>
        <taxon>Alteromonas/Salinimonas group</taxon>
        <taxon>Alteromonas</taxon>
    </lineage>
</organism>
<feature type="transmembrane region" description="Helical" evidence="1">
    <location>
        <begin position="171"/>
        <end position="188"/>
    </location>
</feature>
<evidence type="ECO:0000313" key="3">
    <source>
        <dbReference type="Proteomes" id="UP000709336"/>
    </source>
</evidence>
<dbReference type="PIRSF" id="PIRSF033239">
    <property type="entry name" value="ExoD"/>
    <property type="match status" value="1"/>
</dbReference>
<dbReference type="RefSeq" id="WP_169210638.1">
    <property type="nucleotide sequence ID" value="NZ_JAATNW010000004.1"/>
</dbReference>
<keyword evidence="1" id="KW-1133">Transmembrane helix</keyword>
<accession>A0ABX1R0T9</accession>
<dbReference type="EMBL" id="JAATNW010000004">
    <property type="protein sequence ID" value="NMH60080.1"/>
    <property type="molecule type" value="Genomic_DNA"/>
</dbReference>
<gene>
    <name evidence="2" type="ORF">HCJ96_08630</name>
</gene>
<name>A0ABX1R0T9_9ALTE</name>
<protein>
    <submittedName>
        <fullName evidence="2">Exopolysaccharide biosynthesis protein</fullName>
    </submittedName>
</protein>
<dbReference type="InterPro" id="IPR010331">
    <property type="entry name" value="ExoD"/>
</dbReference>
<comment type="caution">
    <text evidence="2">The sequence shown here is derived from an EMBL/GenBank/DDBJ whole genome shotgun (WGS) entry which is preliminary data.</text>
</comment>
<proteinExistence type="predicted"/>
<keyword evidence="1" id="KW-0812">Transmembrane</keyword>
<dbReference type="Proteomes" id="UP000709336">
    <property type="component" value="Unassembled WGS sequence"/>
</dbReference>
<dbReference type="PANTHER" id="PTHR41795:SF1">
    <property type="entry name" value="EXOPOLYSACCHARIDE SYNTHESIS PROTEIN"/>
    <property type="match status" value="1"/>
</dbReference>